<dbReference type="RefSeq" id="WP_119654119.1">
    <property type="nucleotide sequence ID" value="NZ_JBHUOI010000070.1"/>
</dbReference>
<accession>A0A418R9C1</accession>
<proteinExistence type="predicted"/>
<name>A0A418R9C1_9BACT</name>
<evidence type="ECO:0000313" key="2">
    <source>
        <dbReference type="Proteomes" id="UP000284250"/>
    </source>
</evidence>
<sequence>MAWRIAERVQLSEGEYIKVRRLNVRLLTETVQARKELSADRAALDVALADIQQRYDWDLAATLQPQQYAVYENMRTEFTAVNVR</sequence>
<dbReference type="EMBL" id="QYCN01000002">
    <property type="protein sequence ID" value="RIY13891.1"/>
    <property type="molecule type" value="Genomic_DNA"/>
</dbReference>
<gene>
    <name evidence="1" type="ORF">D0T11_02075</name>
</gene>
<dbReference type="AlphaFoldDB" id="A0A418R9C1"/>
<keyword evidence="2" id="KW-1185">Reference proteome</keyword>
<comment type="caution">
    <text evidence="1">The sequence shown here is derived from an EMBL/GenBank/DDBJ whole genome shotgun (WGS) entry which is preliminary data.</text>
</comment>
<evidence type="ECO:0000313" key="1">
    <source>
        <dbReference type="EMBL" id="RIY13891.1"/>
    </source>
</evidence>
<protein>
    <submittedName>
        <fullName evidence="1">Uncharacterized protein</fullName>
    </submittedName>
</protein>
<reference evidence="1 2" key="2">
    <citation type="submission" date="2019-01" db="EMBL/GenBank/DDBJ databases">
        <title>Hymenobacter humicola sp. nov., isolated from soils in Antarctica.</title>
        <authorList>
            <person name="Sedlacek I."/>
            <person name="Holochova P."/>
            <person name="Kralova S."/>
            <person name="Pantucek R."/>
            <person name="Stankova E."/>
            <person name="Vrbovska V."/>
            <person name="Kristofova L."/>
            <person name="Svec P."/>
            <person name="Busse H.-J."/>
        </authorList>
    </citation>
    <scope>NUCLEOTIDE SEQUENCE [LARGE SCALE GENOMIC DNA]</scope>
    <source>
        <strain evidence="1 2">CCM 8852</strain>
    </source>
</reference>
<reference evidence="1 2" key="1">
    <citation type="submission" date="2018-09" db="EMBL/GenBank/DDBJ databases">
        <authorList>
            <person name="Zeman M."/>
            <person name="Pardy F."/>
        </authorList>
    </citation>
    <scope>NUCLEOTIDE SEQUENCE [LARGE SCALE GENOMIC DNA]</scope>
    <source>
        <strain evidence="1 2">CCM 8852</strain>
    </source>
</reference>
<organism evidence="1 2">
    <name type="scientific">Hymenobacter rubripertinctus</name>
    <dbReference type="NCBI Taxonomy" id="2029981"/>
    <lineage>
        <taxon>Bacteria</taxon>
        <taxon>Pseudomonadati</taxon>
        <taxon>Bacteroidota</taxon>
        <taxon>Cytophagia</taxon>
        <taxon>Cytophagales</taxon>
        <taxon>Hymenobacteraceae</taxon>
        <taxon>Hymenobacter</taxon>
    </lineage>
</organism>
<dbReference type="Proteomes" id="UP000284250">
    <property type="component" value="Unassembled WGS sequence"/>
</dbReference>